<organism evidence="2 3">
    <name type="scientific">Sulfidibacter corallicola</name>
    <dbReference type="NCBI Taxonomy" id="2818388"/>
    <lineage>
        <taxon>Bacteria</taxon>
        <taxon>Pseudomonadati</taxon>
        <taxon>Acidobacteriota</taxon>
        <taxon>Holophagae</taxon>
        <taxon>Acanthopleuribacterales</taxon>
        <taxon>Acanthopleuribacteraceae</taxon>
        <taxon>Sulfidibacter</taxon>
    </lineage>
</organism>
<keyword evidence="3" id="KW-1185">Reference proteome</keyword>
<dbReference type="Proteomes" id="UP000663929">
    <property type="component" value="Chromosome"/>
</dbReference>
<dbReference type="KEGG" id="scor:J3U87_01595"/>
<dbReference type="RefSeq" id="WP_237381269.1">
    <property type="nucleotide sequence ID" value="NZ_CP071793.1"/>
</dbReference>
<gene>
    <name evidence="2" type="primary">sctB</name>
    <name evidence="2" type="ORF">J3U87_01595</name>
</gene>
<sequence>MTIDSIGVTGFDPTAFQTEIDAQLQQINNNPENATLTISEKFDMAFNKAWDKLTLEAPGNQNPSNDEMQSTLDKLENAGEMNIQELMMLFHEMTVQNRRAAREARFAARDQQVTALGDAANKIREAAKMALISGIVSGSLSIAGGIAGGVGAFKSGKAMQGSFKGTKTLQAKHDVRAAQTQVDDAAAGFKASQAKLERANAAQPPNPSRVKAAEAEVKASKLELDKAVSNRAKVERNSGLSQDEIMKARTQTKEEINAEFRNNNTTVDADIQKSQMYSNYAQGGTQMATGMGQAGAAGAEYAKGEQEALQKEDETAATKAETLAQEENDFMQTMKDLEREIREKLSAILTSRTDTNKKIMA</sequence>
<accession>A0A8A4TME1</accession>
<proteinExistence type="predicted"/>
<dbReference type="AlphaFoldDB" id="A0A8A4TME1"/>
<evidence type="ECO:0000313" key="2">
    <source>
        <dbReference type="EMBL" id="QTD51136.1"/>
    </source>
</evidence>
<dbReference type="NCBIfam" id="NF038055">
    <property type="entry name" value="T3SS_SctB_pilot"/>
    <property type="match status" value="1"/>
</dbReference>
<evidence type="ECO:0000256" key="1">
    <source>
        <dbReference type="SAM" id="Coils"/>
    </source>
</evidence>
<dbReference type="EMBL" id="CP071793">
    <property type="protein sequence ID" value="QTD51136.1"/>
    <property type="molecule type" value="Genomic_DNA"/>
</dbReference>
<protein>
    <submittedName>
        <fullName evidence="2">Type III secretion system translocon subunit SctB</fullName>
    </submittedName>
</protein>
<keyword evidence="1" id="KW-0175">Coiled coil</keyword>
<reference evidence="2" key="1">
    <citation type="submission" date="2021-03" db="EMBL/GenBank/DDBJ databases">
        <title>Acanthopleuribacteraceae sp. M133.</title>
        <authorList>
            <person name="Wang G."/>
        </authorList>
    </citation>
    <scope>NUCLEOTIDE SEQUENCE</scope>
    <source>
        <strain evidence="2">M133</strain>
    </source>
</reference>
<name>A0A8A4TME1_SULCO</name>
<feature type="coiled-coil region" evidence="1">
    <location>
        <begin position="210"/>
        <end position="237"/>
    </location>
</feature>
<evidence type="ECO:0000313" key="3">
    <source>
        <dbReference type="Proteomes" id="UP000663929"/>
    </source>
</evidence>